<dbReference type="PANTHER" id="PTHR43654:SF1">
    <property type="entry name" value="ISOPENTENYL PHOSPHATE KINASE"/>
    <property type="match status" value="1"/>
</dbReference>
<reference evidence="9" key="1">
    <citation type="submission" date="2018-10" db="EMBL/GenBank/DDBJ databases">
        <authorList>
            <person name="Gruber-Vodicka H."/>
            <person name="Jaeckle O."/>
        </authorList>
    </citation>
    <scope>NUCLEOTIDE SEQUENCE</scope>
</reference>
<dbReference type="Gene3D" id="2.30.130.10">
    <property type="entry name" value="PUA domain"/>
    <property type="match status" value="1"/>
</dbReference>
<dbReference type="GO" id="GO:0004349">
    <property type="term" value="F:glutamate 5-kinase activity"/>
    <property type="evidence" value="ECO:0007669"/>
    <property type="project" value="UniProtKB-EC"/>
</dbReference>
<evidence type="ECO:0000256" key="5">
    <source>
        <dbReference type="ARBA" id="ARBA00022741"/>
    </source>
</evidence>
<dbReference type="InterPro" id="IPR036393">
    <property type="entry name" value="AceGlu_kinase-like_sf"/>
</dbReference>
<dbReference type="EC" id="2.7.2.11" evidence="9"/>
<dbReference type="CDD" id="cd21157">
    <property type="entry name" value="PUA_G5K"/>
    <property type="match status" value="1"/>
</dbReference>
<dbReference type="InterPro" id="IPR019797">
    <property type="entry name" value="Glutamate_5-kinase_CS"/>
</dbReference>
<keyword evidence="2" id="KW-0028">Amino-acid biosynthesis</keyword>
<organism evidence="9">
    <name type="scientific">invertebrate metagenome</name>
    <dbReference type="NCBI Taxonomy" id="1711999"/>
    <lineage>
        <taxon>unclassified sequences</taxon>
        <taxon>metagenomes</taxon>
        <taxon>organismal metagenomes</taxon>
    </lineage>
</organism>
<dbReference type="InterPro" id="IPR036974">
    <property type="entry name" value="PUA_sf"/>
</dbReference>
<sequence>MDSITVAAAAAPAAEHPMATARRVVLKVGSTLLVDRTTGALHRAWLNGLVEDIVAVRQRGQDVVVVTSGAVALGRRLLNLGKQRLKLGEKQAAAAAGQISLAHAYQAGLAAQGLTAAHVLLTLDDSENRHRYLNARNTFETLFRLGAVPVVNENDTVATQELRFGDNDRLAARVAAMIAADVLILFSDIDGLYTANPHTDPTALFVPKVQALTPAIESMAGASTSLHGSGGMVTKLMAARICMNAGCHMAIAPGRLLQPLQALKRGGRCTWFIPTTERHPARKRWIAGALRATGALTVDEGAVIALKSGSSLLPAGVIAIDGHFSAGETVLVRNQMGKIIARGLIAYSSHETFRIMGRHTSEIMTVLGYRGRDELIHRDNLALD</sequence>
<dbReference type="InterPro" id="IPR015947">
    <property type="entry name" value="PUA-like_sf"/>
</dbReference>
<dbReference type="InterPro" id="IPR001057">
    <property type="entry name" value="Glu/AcGlu_kinase"/>
</dbReference>
<dbReference type="NCBIfam" id="TIGR01027">
    <property type="entry name" value="proB"/>
    <property type="match status" value="1"/>
</dbReference>
<keyword evidence="7" id="KW-0067">ATP-binding</keyword>
<dbReference type="AlphaFoldDB" id="A0A484H8W9"/>
<keyword evidence="1" id="KW-0963">Cytoplasm</keyword>
<evidence type="ECO:0000256" key="2">
    <source>
        <dbReference type="ARBA" id="ARBA00022605"/>
    </source>
</evidence>
<keyword evidence="5" id="KW-0547">Nucleotide-binding</keyword>
<dbReference type="EMBL" id="LR026963">
    <property type="protein sequence ID" value="VBB68628.1"/>
    <property type="molecule type" value="Genomic_DNA"/>
</dbReference>
<dbReference type="InterPro" id="IPR041739">
    <property type="entry name" value="G5K_ProB"/>
</dbReference>
<evidence type="ECO:0000313" key="9">
    <source>
        <dbReference type="EMBL" id="VBB68628.1"/>
    </source>
</evidence>
<evidence type="ECO:0000256" key="7">
    <source>
        <dbReference type="ARBA" id="ARBA00022840"/>
    </source>
</evidence>
<evidence type="ECO:0000256" key="3">
    <source>
        <dbReference type="ARBA" id="ARBA00022650"/>
    </source>
</evidence>
<gene>
    <name evidence="9" type="ORF">RIEGSTA812A_PEG_101</name>
</gene>
<evidence type="ECO:0000256" key="6">
    <source>
        <dbReference type="ARBA" id="ARBA00022777"/>
    </source>
</evidence>
<dbReference type="PIRSF" id="PIRSF000729">
    <property type="entry name" value="GK"/>
    <property type="match status" value="1"/>
</dbReference>
<keyword evidence="4 9" id="KW-0808">Transferase</keyword>
<dbReference type="PANTHER" id="PTHR43654">
    <property type="entry name" value="GLUTAMATE 5-KINASE"/>
    <property type="match status" value="1"/>
</dbReference>
<accession>A0A484H8W9</accession>
<dbReference type="InterPro" id="IPR001048">
    <property type="entry name" value="Asp/Glu/Uridylate_kinase"/>
</dbReference>
<dbReference type="SUPFAM" id="SSF53633">
    <property type="entry name" value="Carbamate kinase-like"/>
    <property type="match status" value="1"/>
</dbReference>
<dbReference type="SMART" id="SM00359">
    <property type="entry name" value="PUA"/>
    <property type="match status" value="1"/>
</dbReference>
<dbReference type="GO" id="GO:0005829">
    <property type="term" value="C:cytosol"/>
    <property type="evidence" value="ECO:0007669"/>
    <property type="project" value="TreeGrafter"/>
</dbReference>
<dbReference type="GO" id="GO:0003723">
    <property type="term" value="F:RNA binding"/>
    <property type="evidence" value="ECO:0007669"/>
    <property type="project" value="InterPro"/>
</dbReference>
<dbReference type="GO" id="GO:0008652">
    <property type="term" value="P:amino acid biosynthetic process"/>
    <property type="evidence" value="ECO:0007669"/>
    <property type="project" value="UniProtKB-KW"/>
</dbReference>
<dbReference type="FunFam" id="2.30.130.10:FF:000007">
    <property type="entry name" value="Glutamate 5-kinase"/>
    <property type="match status" value="1"/>
</dbReference>
<name>A0A484H8W9_9ZZZZ</name>
<evidence type="ECO:0000256" key="1">
    <source>
        <dbReference type="ARBA" id="ARBA00022490"/>
    </source>
</evidence>
<dbReference type="PRINTS" id="PR00474">
    <property type="entry name" value="GLU5KINASE"/>
</dbReference>
<dbReference type="Pfam" id="PF00696">
    <property type="entry name" value="AA_kinase"/>
    <property type="match status" value="1"/>
</dbReference>
<keyword evidence="3" id="KW-0641">Proline biosynthesis</keyword>
<dbReference type="SUPFAM" id="SSF88697">
    <property type="entry name" value="PUA domain-like"/>
    <property type="match status" value="1"/>
</dbReference>
<feature type="domain" description="PUA" evidence="8">
    <location>
        <begin position="294"/>
        <end position="376"/>
    </location>
</feature>
<evidence type="ECO:0000259" key="8">
    <source>
        <dbReference type="SMART" id="SM00359"/>
    </source>
</evidence>
<dbReference type="GO" id="GO:0005524">
    <property type="term" value="F:ATP binding"/>
    <property type="evidence" value="ECO:0007669"/>
    <property type="project" value="UniProtKB-KW"/>
</dbReference>
<dbReference type="CDD" id="cd04242">
    <property type="entry name" value="AAK_G5K_ProB"/>
    <property type="match status" value="1"/>
</dbReference>
<dbReference type="Gene3D" id="3.40.1160.10">
    <property type="entry name" value="Acetylglutamate kinase-like"/>
    <property type="match status" value="2"/>
</dbReference>
<dbReference type="PROSITE" id="PS00902">
    <property type="entry name" value="GLUTAMATE_5_KINASE"/>
    <property type="match status" value="1"/>
</dbReference>
<proteinExistence type="inferred from homology"/>
<dbReference type="InterPro" id="IPR011529">
    <property type="entry name" value="Glu_5kinase"/>
</dbReference>
<dbReference type="InterPro" id="IPR005715">
    <property type="entry name" value="Glu_5kinase/COase_Synthase"/>
</dbReference>
<dbReference type="PROSITE" id="PS50890">
    <property type="entry name" value="PUA"/>
    <property type="match status" value="1"/>
</dbReference>
<dbReference type="FunFam" id="3.40.1160.10:FF:000018">
    <property type="entry name" value="Glutamate 5-kinase"/>
    <property type="match status" value="1"/>
</dbReference>
<evidence type="ECO:0000256" key="4">
    <source>
        <dbReference type="ARBA" id="ARBA00022679"/>
    </source>
</evidence>
<dbReference type="InterPro" id="IPR002478">
    <property type="entry name" value="PUA"/>
</dbReference>
<dbReference type="Pfam" id="PF01472">
    <property type="entry name" value="PUA"/>
    <property type="match status" value="1"/>
</dbReference>
<protein>
    <submittedName>
        <fullName evidence="9">Glutamate 5-kinase / RNA-binding C- terminal domain PUA</fullName>
        <ecNumber evidence="9">2.7.2.11</ecNumber>
    </submittedName>
</protein>
<dbReference type="HAMAP" id="MF_00456">
    <property type="entry name" value="ProB"/>
    <property type="match status" value="1"/>
</dbReference>
<keyword evidence="6 9" id="KW-0418">Kinase</keyword>